<feature type="active site" description="Proton acceptor" evidence="7">
    <location>
        <position position="212"/>
    </location>
</feature>
<keyword evidence="2" id="KW-0031">Aminopeptidase</keyword>
<dbReference type="RefSeq" id="WP_101643001.1">
    <property type="nucleotide sequence ID" value="NZ_PGUY01000041.1"/>
</dbReference>
<dbReference type="GO" id="GO:0004177">
    <property type="term" value="F:aminopeptidase activity"/>
    <property type="evidence" value="ECO:0007669"/>
    <property type="project" value="UniProtKB-UniRule"/>
</dbReference>
<comment type="similarity">
    <text evidence="1 6">Belongs to the peptidase M42 family.</text>
</comment>
<feature type="binding site" evidence="8">
    <location>
        <position position="66"/>
    </location>
    <ligand>
        <name>Zn(2+)</name>
        <dbReference type="ChEBI" id="CHEBI:29105"/>
        <label>1</label>
    </ligand>
</feature>
<comment type="cofactor">
    <cofactor evidence="8">
        <name>a divalent metal cation</name>
        <dbReference type="ChEBI" id="CHEBI:60240"/>
    </cofactor>
    <text evidence="8">Binds 2 divalent metal cations per subunit.</text>
</comment>
<dbReference type="GO" id="GO:0006508">
    <property type="term" value="P:proteolysis"/>
    <property type="evidence" value="ECO:0007669"/>
    <property type="project" value="UniProtKB-KW"/>
</dbReference>
<keyword evidence="3" id="KW-0645">Protease</keyword>
<evidence type="ECO:0000313" key="9">
    <source>
        <dbReference type="EMBL" id="PLT29416.1"/>
    </source>
</evidence>
<dbReference type="CDD" id="cd05656">
    <property type="entry name" value="M42_Frv"/>
    <property type="match status" value="1"/>
</dbReference>
<name>A0A2N5M4X1_9BACI</name>
<dbReference type="PANTHER" id="PTHR32481">
    <property type="entry name" value="AMINOPEPTIDASE"/>
    <property type="match status" value="1"/>
</dbReference>
<dbReference type="Proteomes" id="UP000234748">
    <property type="component" value="Unassembled WGS sequence"/>
</dbReference>
<keyword evidence="4 8" id="KW-0479">Metal-binding</keyword>
<dbReference type="SUPFAM" id="SSF53187">
    <property type="entry name" value="Zn-dependent exopeptidases"/>
    <property type="match status" value="1"/>
</dbReference>
<accession>A0A2N5M4X1</accession>
<dbReference type="InterPro" id="IPR023367">
    <property type="entry name" value="Peptidase_M42_dom2"/>
</dbReference>
<evidence type="ECO:0000256" key="8">
    <source>
        <dbReference type="PIRSR" id="PIRSR001123-2"/>
    </source>
</evidence>
<gene>
    <name evidence="9" type="ORF">CUU66_13405</name>
</gene>
<dbReference type="GO" id="GO:0046872">
    <property type="term" value="F:metal ion binding"/>
    <property type="evidence" value="ECO:0007669"/>
    <property type="project" value="UniProtKB-UniRule"/>
</dbReference>
<comment type="caution">
    <text evidence="9">The sequence shown here is derived from an EMBL/GenBank/DDBJ whole genome shotgun (WGS) entry which is preliminary data.</text>
</comment>
<keyword evidence="5" id="KW-0378">Hydrolase</keyword>
<dbReference type="Pfam" id="PF05343">
    <property type="entry name" value="Peptidase_M42"/>
    <property type="match status" value="1"/>
</dbReference>
<feature type="binding site" evidence="8">
    <location>
        <position position="180"/>
    </location>
    <ligand>
        <name>Zn(2+)</name>
        <dbReference type="ChEBI" id="CHEBI:29105"/>
        <label>2</label>
    </ligand>
</feature>
<dbReference type="PIRSF" id="PIRSF001123">
    <property type="entry name" value="PepA_GA"/>
    <property type="match status" value="1"/>
</dbReference>
<feature type="binding site" evidence="8">
    <location>
        <position position="235"/>
    </location>
    <ligand>
        <name>Zn(2+)</name>
        <dbReference type="ChEBI" id="CHEBI:29105"/>
        <label>1</label>
    </ligand>
</feature>
<protein>
    <submittedName>
        <fullName evidence="9">Peptidase M42</fullName>
    </submittedName>
</protein>
<feature type="binding site" evidence="8">
    <location>
        <position position="213"/>
    </location>
    <ligand>
        <name>Zn(2+)</name>
        <dbReference type="ChEBI" id="CHEBI:29105"/>
        <label>2</label>
    </ligand>
</feature>
<evidence type="ECO:0000256" key="5">
    <source>
        <dbReference type="ARBA" id="ARBA00022801"/>
    </source>
</evidence>
<organism evidence="9 10">
    <name type="scientific">Peribacillus deserti</name>
    <dbReference type="NCBI Taxonomy" id="673318"/>
    <lineage>
        <taxon>Bacteria</taxon>
        <taxon>Bacillati</taxon>
        <taxon>Bacillota</taxon>
        <taxon>Bacilli</taxon>
        <taxon>Bacillales</taxon>
        <taxon>Bacillaceae</taxon>
        <taxon>Peribacillus</taxon>
    </lineage>
</organism>
<evidence type="ECO:0000256" key="1">
    <source>
        <dbReference type="ARBA" id="ARBA00006272"/>
    </source>
</evidence>
<evidence type="ECO:0000256" key="4">
    <source>
        <dbReference type="ARBA" id="ARBA00022723"/>
    </source>
</evidence>
<feature type="binding site" evidence="8">
    <location>
        <position position="180"/>
    </location>
    <ligand>
        <name>Zn(2+)</name>
        <dbReference type="ChEBI" id="CHEBI:29105"/>
        <label>1</label>
    </ligand>
</feature>
<proteinExistence type="inferred from homology"/>
<dbReference type="PANTHER" id="PTHR32481:SF0">
    <property type="entry name" value="AMINOPEPTIDASE YPDE-RELATED"/>
    <property type="match status" value="1"/>
</dbReference>
<keyword evidence="10" id="KW-1185">Reference proteome</keyword>
<dbReference type="Gene3D" id="3.40.630.10">
    <property type="entry name" value="Zn peptidases"/>
    <property type="match status" value="1"/>
</dbReference>
<sequence length="357" mass="38662">MSKDISQYLVELDRIPGVSGAEELVAEYVQTELEGYYDEKHADSLGNQFFIKKGKNPDLKIMLSAHMDEIGFIVQYIDNHGFVYFAPAGMHDPRMVINQVLNIHTEKGQVKGITGGKPAHIVTAEEAAKAIPISELFIDLGTVSREETEELGVQIGDYITFDREGQFLNNGKVFTGKAVDDRSGVAVLMEVMKQLKNKEIEATVYGVASVQEEVGIRGAGPAAYHVKPNVALAIDVTLAGGTPGLEDKQIPIGLGKGPAIKFFDWAPHSAMIGNSVPRWLTQKLVNVAKENSIPFQREVLLNGATDGWAISLSGEGVATGCISLPSRYIHSATGCVHVDNLENAAALIVKFIESTKE</sequence>
<dbReference type="Gene3D" id="2.40.30.40">
    <property type="entry name" value="Peptidase M42, domain 2"/>
    <property type="match status" value="1"/>
</dbReference>
<evidence type="ECO:0000256" key="2">
    <source>
        <dbReference type="ARBA" id="ARBA00022438"/>
    </source>
</evidence>
<dbReference type="EMBL" id="PGUY01000041">
    <property type="protein sequence ID" value="PLT29416.1"/>
    <property type="molecule type" value="Genomic_DNA"/>
</dbReference>
<feature type="binding site" evidence="8">
    <location>
        <position position="330"/>
    </location>
    <ligand>
        <name>Zn(2+)</name>
        <dbReference type="ChEBI" id="CHEBI:29105"/>
        <label>2</label>
    </ligand>
</feature>
<reference evidence="9 10" key="1">
    <citation type="submission" date="2017-11" db="EMBL/GenBank/DDBJ databases">
        <title>Comparitive Functional Genomics of Dry Heat Resistant strains isolated from the Viking Spacecraft.</title>
        <authorList>
            <person name="Seuylemezian A."/>
            <person name="Cooper K."/>
            <person name="Vaishampayan P."/>
        </authorList>
    </citation>
    <scope>NUCLEOTIDE SEQUENCE [LARGE SCALE GENOMIC DNA]</scope>
    <source>
        <strain evidence="9 10">V1-29</strain>
    </source>
</reference>
<dbReference type="AlphaFoldDB" id="A0A2N5M4X1"/>
<dbReference type="OrthoDB" id="9772053at2"/>
<dbReference type="InterPro" id="IPR051464">
    <property type="entry name" value="Peptidase_M42_aminopept"/>
</dbReference>
<dbReference type="InterPro" id="IPR008007">
    <property type="entry name" value="Peptidase_M42"/>
</dbReference>
<evidence type="ECO:0000256" key="7">
    <source>
        <dbReference type="PIRSR" id="PIRSR001123-1"/>
    </source>
</evidence>
<evidence type="ECO:0000256" key="6">
    <source>
        <dbReference type="PIRNR" id="PIRNR001123"/>
    </source>
</evidence>
<evidence type="ECO:0000256" key="3">
    <source>
        <dbReference type="ARBA" id="ARBA00022670"/>
    </source>
</evidence>
<evidence type="ECO:0000313" key="10">
    <source>
        <dbReference type="Proteomes" id="UP000234748"/>
    </source>
</evidence>
<dbReference type="SUPFAM" id="SSF101821">
    <property type="entry name" value="Aminopeptidase/glucanase lid domain"/>
    <property type="match status" value="1"/>
</dbReference>